<proteinExistence type="predicted"/>
<dbReference type="InterPro" id="IPR007848">
    <property type="entry name" value="Small_mtfrase_dom"/>
</dbReference>
<dbReference type="RefSeq" id="WP_344654295.1">
    <property type="nucleotide sequence ID" value="NZ_BAAAGX010000043.1"/>
</dbReference>
<keyword evidence="3" id="KW-1185">Reference proteome</keyword>
<organism evidence="2 3">
    <name type="scientific">Cryptosporangium japonicum</name>
    <dbReference type="NCBI Taxonomy" id="80872"/>
    <lineage>
        <taxon>Bacteria</taxon>
        <taxon>Bacillati</taxon>
        <taxon>Actinomycetota</taxon>
        <taxon>Actinomycetes</taxon>
        <taxon>Cryptosporangiales</taxon>
        <taxon>Cryptosporangiaceae</taxon>
        <taxon>Cryptosporangium</taxon>
    </lineage>
</organism>
<feature type="domain" description="Methyltransferase small" evidence="1">
    <location>
        <begin position="144"/>
        <end position="260"/>
    </location>
</feature>
<dbReference type="GO" id="GO:0032259">
    <property type="term" value="P:methylation"/>
    <property type="evidence" value="ECO:0007669"/>
    <property type="project" value="UniProtKB-KW"/>
</dbReference>
<dbReference type="Pfam" id="PF05175">
    <property type="entry name" value="MTS"/>
    <property type="match status" value="1"/>
</dbReference>
<evidence type="ECO:0000313" key="3">
    <source>
        <dbReference type="Proteomes" id="UP001500967"/>
    </source>
</evidence>
<comment type="caution">
    <text evidence="2">The sequence shown here is derived from an EMBL/GenBank/DDBJ whole genome shotgun (WGS) entry which is preliminary data.</text>
</comment>
<dbReference type="InterPro" id="IPR050320">
    <property type="entry name" value="N5-glutamine_MTase"/>
</dbReference>
<dbReference type="SUPFAM" id="SSF53335">
    <property type="entry name" value="S-adenosyl-L-methionine-dependent methyltransferases"/>
    <property type="match status" value="1"/>
</dbReference>
<dbReference type="PROSITE" id="PS00092">
    <property type="entry name" value="N6_MTASE"/>
    <property type="match status" value="1"/>
</dbReference>
<dbReference type="Gene3D" id="3.40.50.150">
    <property type="entry name" value="Vaccinia Virus protein VP39"/>
    <property type="match status" value="1"/>
</dbReference>
<keyword evidence="2" id="KW-0808">Transferase</keyword>
<dbReference type="PANTHER" id="PTHR18895">
    <property type="entry name" value="HEMK METHYLTRANSFERASE"/>
    <property type="match status" value="1"/>
</dbReference>
<dbReference type="InterPro" id="IPR002052">
    <property type="entry name" value="DNA_methylase_N6_adenine_CS"/>
</dbReference>
<dbReference type="Proteomes" id="UP001500967">
    <property type="component" value="Unassembled WGS sequence"/>
</dbReference>
<evidence type="ECO:0000259" key="1">
    <source>
        <dbReference type="Pfam" id="PF05175"/>
    </source>
</evidence>
<reference evidence="3" key="1">
    <citation type="journal article" date="2019" name="Int. J. Syst. Evol. Microbiol.">
        <title>The Global Catalogue of Microorganisms (GCM) 10K type strain sequencing project: providing services to taxonomists for standard genome sequencing and annotation.</title>
        <authorList>
            <consortium name="The Broad Institute Genomics Platform"/>
            <consortium name="The Broad Institute Genome Sequencing Center for Infectious Disease"/>
            <person name="Wu L."/>
            <person name="Ma J."/>
        </authorList>
    </citation>
    <scope>NUCLEOTIDE SEQUENCE [LARGE SCALE GENOMIC DNA]</scope>
    <source>
        <strain evidence="3">JCM 10425</strain>
    </source>
</reference>
<dbReference type="PANTHER" id="PTHR18895:SF74">
    <property type="entry name" value="MTRF1L RELEASE FACTOR GLUTAMINE METHYLTRANSFERASE"/>
    <property type="match status" value="1"/>
</dbReference>
<name>A0ABP3EWG3_9ACTN</name>
<evidence type="ECO:0000313" key="2">
    <source>
        <dbReference type="EMBL" id="GAA0281070.1"/>
    </source>
</evidence>
<dbReference type="CDD" id="cd02440">
    <property type="entry name" value="AdoMet_MTases"/>
    <property type="match status" value="1"/>
</dbReference>
<dbReference type="GO" id="GO:0008168">
    <property type="term" value="F:methyltransferase activity"/>
    <property type="evidence" value="ECO:0007669"/>
    <property type="project" value="UniProtKB-KW"/>
</dbReference>
<keyword evidence="2" id="KW-0489">Methyltransferase</keyword>
<sequence>MTTTHSAVVEASGAAARDEALQQLGHALRAAGYSFTTVTPITHERVNRRPGNAWAHDLRGAFGWSRPFRPDTLPSSIVALMDAAGVLERDGDAWRSTVRFSSYDGELFVHSAFPTTAADSVFFGPDTYRMADAAAAHVSARTAPVRRAVDIGCGTGAGAITVAKRASGAEVYAVDINDTALRYARVNAALAGANGVRPVRSDLLSGVDGEFDLIVSNPPFMVDPAGRAYRDGGGPGGHGLSLAILDAAATRLAPGGSLVLFSGVGIVDGHDSLRAAAAERLESTELVWTYREVDPDVYDEELDGDAYSDAERIAVVLLTAVRPG</sequence>
<dbReference type="EMBL" id="BAAAGX010000043">
    <property type="protein sequence ID" value="GAA0281070.1"/>
    <property type="molecule type" value="Genomic_DNA"/>
</dbReference>
<accession>A0ABP3EWG3</accession>
<gene>
    <name evidence="2" type="ORF">GCM10009539_81230</name>
</gene>
<dbReference type="InterPro" id="IPR029063">
    <property type="entry name" value="SAM-dependent_MTases_sf"/>
</dbReference>
<protein>
    <submittedName>
        <fullName evidence="2">Class I SAM-dependent methyltransferase</fullName>
    </submittedName>
</protein>